<feature type="transmembrane region" description="Helical" evidence="1">
    <location>
        <begin position="102"/>
        <end position="122"/>
    </location>
</feature>
<organism evidence="2 3">
    <name type="scientific">Candidatus Falkowbacteria bacterium HGW-Falkowbacteria-2</name>
    <dbReference type="NCBI Taxonomy" id="2013769"/>
    <lineage>
        <taxon>Bacteria</taxon>
        <taxon>Candidatus Falkowiibacteriota</taxon>
    </lineage>
</organism>
<comment type="caution">
    <text evidence="2">The sequence shown here is derived from an EMBL/GenBank/DDBJ whole genome shotgun (WGS) entry which is preliminary data.</text>
</comment>
<reference evidence="2 3" key="1">
    <citation type="journal article" date="2017" name="ISME J.">
        <title>Potential for microbial H2 and metal transformations associated with novel bacteria and archaea in deep terrestrial subsurface sediments.</title>
        <authorList>
            <person name="Hernsdorf A.W."/>
            <person name="Amano Y."/>
            <person name="Miyakawa K."/>
            <person name="Ise K."/>
            <person name="Suzuki Y."/>
            <person name="Anantharaman K."/>
            <person name="Probst A."/>
            <person name="Burstein D."/>
            <person name="Thomas B.C."/>
            <person name="Banfield J.F."/>
        </authorList>
    </citation>
    <scope>NUCLEOTIDE SEQUENCE [LARGE SCALE GENOMIC DNA]</scope>
    <source>
        <strain evidence="2">HGW-Falkowbacteria-2</strain>
    </source>
</reference>
<name>A0A2N2E0W7_9BACT</name>
<evidence type="ECO:0000313" key="2">
    <source>
        <dbReference type="EMBL" id="PKM88358.1"/>
    </source>
</evidence>
<keyword evidence="1" id="KW-0812">Transmembrane</keyword>
<dbReference type="Proteomes" id="UP000233325">
    <property type="component" value="Unassembled WGS sequence"/>
</dbReference>
<feature type="transmembrane region" description="Helical" evidence="1">
    <location>
        <begin position="7"/>
        <end position="27"/>
    </location>
</feature>
<sequence>MTLKNYLIVMGLMTAVCWSIFAVMLNLIDPTSTNWLGFILFYVALFLSLTGTAALVGFVIRFVALQRELAFYAVSTAFRQSFLFALFIIISLNLLHFSLFTWLNVILLLMIFAILELFIASYKKSRI</sequence>
<evidence type="ECO:0000313" key="3">
    <source>
        <dbReference type="Proteomes" id="UP000233325"/>
    </source>
</evidence>
<dbReference type="EMBL" id="PHAH01000019">
    <property type="protein sequence ID" value="PKM88358.1"/>
    <property type="molecule type" value="Genomic_DNA"/>
</dbReference>
<feature type="transmembrane region" description="Helical" evidence="1">
    <location>
        <begin position="39"/>
        <end position="62"/>
    </location>
</feature>
<protein>
    <submittedName>
        <fullName evidence="2">Uncharacterized protein</fullName>
    </submittedName>
</protein>
<accession>A0A2N2E0W7</accession>
<evidence type="ECO:0000256" key="1">
    <source>
        <dbReference type="SAM" id="Phobius"/>
    </source>
</evidence>
<keyword evidence="1" id="KW-1133">Transmembrane helix</keyword>
<keyword evidence="1" id="KW-0472">Membrane</keyword>
<proteinExistence type="predicted"/>
<dbReference type="AlphaFoldDB" id="A0A2N2E0W7"/>
<gene>
    <name evidence="2" type="ORF">CVU83_01845</name>
</gene>